<name>A0A2P5K921_9BURK</name>
<gene>
    <name evidence="2" type="ORF">B0O95_10929</name>
</gene>
<feature type="transmembrane region" description="Helical" evidence="1">
    <location>
        <begin position="57"/>
        <end position="80"/>
    </location>
</feature>
<keyword evidence="1" id="KW-1133">Transmembrane helix</keyword>
<comment type="caution">
    <text evidence="2">The sequence shown here is derived from an EMBL/GenBank/DDBJ whole genome shotgun (WGS) entry which is preliminary data.</text>
</comment>
<dbReference type="RefSeq" id="WP_104077752.1">
    <property type="nucleotide sequence ID" value="NZ_CP062178.1"/>
</dbReference>
<accession>A0A2P5K921</accession>
<reference evidence="2 3" key="1">
    <citation type="submission" date="2018-01" db="EMBL/GenBank/DDBJ databases">
        <title>Genomic Encyclopedia of Type Strains, Phase III (KMG-III): the genomes of soil and plant-associated and newly described type strains.</title>
        <authorList>
            <person name="Whitman W."/>
        </authorList>
    </citation>
    <scope>NUCLEOTIDE SEQUENCE [LARGE SCALE GENOMIC DNA]</scope>
    <source>
        <strain evidence="2 3">HKI456</strain>
    </source>
</reference>
<feature type="transmembrane region" description="Helical" evidence="1">
    <location>
        <begin position="26"/>
        <end position="45"/>
    </location>
</feature>
<dbReference type="AlphaFoldDB" id="A0A2P5K921"/>
<dbReference type="EMBL" id="PRDW01000009">
    <property type="protein sequence ID" value="PPB83204.1"/>
    <property type="molecule type" value="Genomic_DNA"/>
</dbReference>
<proteinExistence type="predicted"/>
<keyword evidence="3" id="KW-1185">Reference proteome</keyword>
<protein>
    <submittedName>
        <fullName evidence="2">Uncharacterized protein</fullName>
    </submittedName>
</protein>
<sequence length="86" mass="8769">MGWIGTLLLGVAIGGFGWWRHPARRAAALPALIVGALAAGAVKLAGNASGLFEDGEVLEWSLCVLGAMTAVAVAVTASLGSHLFRR</sequence>
<organism evidence="2 3">
    <name type="scientific">Mycetohabitans endofungorum</name>
    <dbReference type="NCBI Taxonomy" id="417203"/>
    <lineage>
        <taxon>Bacteria</taxon>
        <taxon>Pseudomonadati</taxon>
        <taxon>Pseudomonadota</taxon>
        <taxon>Betaproteobacteria</taxon>
        <taxon>Burkholderiales</taxon>
        <taxon>Burkholderiaceae</taxon>
        <taxon>Mycetohabitans</taxon>
    </lineage>
</organism>
<keyword evidence="1" id="KW-0812">Transmembrane</keyword>
<keyword evidence="1" id="KW-0472">Membrane</keyword>
<evidence type="ECO:0000256" key="1">
    <source>
        <dbReference type="SAM" id="Phobius"/>
    </source>
</evidence>
<evidence type="ECO:0000313" key="3">
    <source>
        <dbReference type="Proteomes" id="UP000243096"/>
    </source>
</evidence>
<dbReference type="Proteomes" id="UP000243096">
    <property type="component" value="Unassembled WGS sequence"/>
</dbReference>
<evidence type="ECO:0000313" key="2">
    <source>
        <dbReference type="EMBL" id="PPB83204.1"/>
    </source>
</evidence>